<evidence type="ECO:0000313" key="5">
    <source>
        <dbReference type="EMBL" id="TWG79946.1"/>
    </source>
</evidence>
<dbReference type="HAMAP" id="MF_00457">
    <property type="entry name" value="UPF0173"/>
    <property type="match status" value="1"/>
</dbReference>
<dbReference type="InterPro" id="IPR050114">
    <property type="entry name" value="UPF0173_UPF0282_UlaG_hydrolase"/>
</dbReference>
<organism evidence="5 6">
    <name type="scientific">Cupriavidus gilardii J11</name>
    <dbReference type="NCBI Taxonomy" id="936133"/>
    <lineage>
        <taxon>Bacteria</taxon>
        <taxon>Pseudomonadati</taxon>
        <taxon>Pseudomonadota</taxon>
        <taxon>Betaproteobacteria</taxon>
        <taxon>Burkholderiales</taxon>
        <taxon>Burkholderiaceae</taxon>
        <taxon>Cupriavidus</taxon>
    </lineage>
</organism>
<dbReference type="GO" id="GO:0016787">
    <property type="term" value="F:hydrolase activity"/>
    <property type="evidence" value="ECO:0007669"/>
    <property type="project" value="UniProtKB-UniRule"/>
</dbReference>
<protein>
    <recommendedName>
        <fullName evidence="2">UPF0173 metal-dependent hydrolase L602_005700000080</fullName>
    </recommendedName>
</protein>
<dbReference type="Pfam" id="PF12706">
    <property type="entry name" value="Lactamase_B_2"/>
    <property type="match status" value="1"/>
</dbReference>
<accession>A0A562B4A4</accession>
<feature type="signal peptide" evidence="3">
    <location>
        <begin position="1"/>
        <end position="19"/>
    </location>
</feature>
<keyword evidence="1 2" id="KW-0378">Hydrolase</keyword>
<keyword evidence="3" id="KW-0732">Signal</keyword>
<proteinExistence type="inferred from homology"/>
<dbReference type="SMART" id="SM00849">
    <property type="entry name" value="Lactamase_B"/>
    <property type="match status" value="1"/>
</dbReference>
<dbReference type="AlphaFoldDB" id="A0A562B4A4"/>
<dbReference type="NCBIfam" id="NF001911">
    <property type="entry name" value="PRK00685.1"/>
    <property type="match status" value="1"/>
</dbReference>
<evidence type="ECO:0000256" key="3">
    <source>
        <dbReference type="SAM" id="SignalP"/>
    </source>
</evidence>
<dbReference type="EMBL" id="VLJN01000053">
    <property type="protein sequence ID" value="TWG79946.1"/>
    <property type="molecule type" value="Genomic_DNA"/>
</dbReference>
<sequence length="306" mass="31776">MNPLRPALSASLASLACMAALLTGCAGTGAGDGSAPATAGTTLIPVAPATSTTGAASKTEVLWLGQSATRITSPGGKVIVIDPWLTANPKTPPAFKPLTALGKVDLILVTHAHPDHLGDAPALAKMHNAPIYNGGGMGRTLVSLGLVPANLSQSFGKSGTVMPFGPEGPKITAVHAEHSSELAWTNPATGRAETHFGGEPVGYIIELENGFRIWHMGDTGLFADMRLIADLYRPDLVLIPIGGHFTMGPREAAIAIRDMVRPRYVIPIHYQTSPQLRGTPAEFAAVLGAGATTRVIVPEPGHKVDF</sequence>
<dbReference type="InterPro" id="IPR001279">
    <property type="entry name" value="Metallo-B-lactamas"/>
</dbReference>
<evidence type="ECO:0000256" key="2">
    <source>
        <dbReference type="HAMAP-Rule" id="MF_00457"/>
    </source>
</evidence>
<comment type="caution">
    <text evidence="5">The sequence shown here is derived from an EMBL/GenBank/DDBJ whole genome shotgun (WGS) entry which is preliminary data.</text>
</comment>
<dbReference type="Proteomes" id="UP000318141">
    <property type="component" value="Unassembled WGS sequence"/>
</dbReference>
<dbReference type="SUPFAM" id="SSF56281">
    <property type="entry name" value="Metallo-hydrolase/oxidoreductase"/>
    <property type="match status" value="1"/>
</dbReference>
<reference evidence="5 6" key="1">
    <citation type="submission" date="2019-07" db="EMBL/GenBank/DDBJ databases">
        <title>Genome sequencing of lignin-degrading bacterial isolates.</title>
        <authorList>
            <person name="Gladden J."/>
        </authorList>
    </citation>
    <scope>NUCLEOTIDE SEQUENCE [LARGE SCALE GENOMIC DNA]</scope>
    <source>
        <strain evidence="5 6">J11</strain>
    </source>
</reference>
<feature type="domain" description="Metallo-beta-lactamase" evidence="4">
    <location>
        <begin position="65"/>
        <end position="269"/>
    </location>
</feature>
<dbReference type="InterPro" id="IPR022877">
    <property type="entry name" value="UPF0173"/>
</dbReference>
<evidence type="ECO:0000259" key="4">
    <source>
        <dbReference type="SMART" id="SM00849"/>
    </source>
</evidence>
<gene>
    <name evidence="5" type="ORF">L602_005700000080</name>
</gene>
<dbReference type="PANTHER" id="PTHR43546:SF3">
    <property type="entry name" value="UPF0173 METAL-DEPENDENT HYDROLASE MJ1163"/>
    <property type="match status" value="1"/>
</dbReference>
<feature type="chain" id="PRO_5021823550" description="UPF0173 metal-dependent hydrolase L602_005700000080" evidence="3">
    <location>
        <begin position="20"/>
        <end position="306"/>
    </location>
</feature>
<name>A0A562B4A4_9BURK</name>
<evidence type="ECO:0000313" key="6">
    <source>
        <dbReference type="Proteomes" id="UP000318141"/>
    </source>
</evidence>
<dbReference type="InterPro" id="IPR036866">
    <property type="entry name" value="RibonucZ/Hydroxyglut_hydro"/>
</dbReference>
<comment type="similarity">
    <text evidence="2">Belongs to the UPF0173 family.</text>
</comment>
<dbReference type="PROSITE" id="PS51257">
    <property type="entry name" value="PROKAR_LIPOPROTEIN"/>
    <property type="match status" value="1"/>
</dbReference>
<dbReference type="PANTHER" id="PTHR43546">
    <property type="entry name" value="UPF0173 METAL-DEPENDENT HYDROLASE MJ1163-RELATED"/>
    <property type="match status" value="1"/>
</dbReference>
<evidence type="ECO:0000256" key="1">
    <source>
        <dbReference type="ARBA" id="ARBA00022801"/>
    </source>
</evidence>
<keyword evidence="6" id="KW-1185">Reference proteome</keyword>
<dbReference type="Gene3D" id="3.60.15.10">
    <property type="entry name" value="Ribonuclease Z/Hydroxyacylglutathione hydrolase-like"/>
    <property type="match status" value="1"/>
</dbReference>